<gene>
    <name evidence="1" type="ORF">TCNE_LOCUS10239</name>
</gene>
<evidence type="ECO:0000313" key="2">
    <source>
        <dbReference type="Proteomes" id="UP000050794"/>
    </source>
</evidence>
<evidence type="ECO:0000313" key="1">
    <source>
        <dbReference type="EMBL" id="VDM41560.1"/>
    </source>
</evidence>
<keyword evidence="2" id="KW-1185">Reference proteome</keyword>
<organism evidence="2 3">
    <name type="scientific">Toxocara canis</name>
    <name type="common">Canine roundworm</name>
    <dbReference type="NCBI Taxonomy" id="6265"/>
    <lineage>
        <taxon>Eukaryota</taxon>
        <taxon>Metazoa</taxon>
        <taxon>Ecdysozoa</taxon>
        <taxon>Nematoda</taxon>
        <taxon>Chromadorea</taxon>
        <taxon>Rhabditida</taxon>
        <taxon>Spirurina</taxon>
        <taxon>Ascaridomorpha</taxon>
        <taxon>Ascaridoidea</taxon>
        <taxon>Toxocaridae</taxon>
        <taxon>Toxocara</taxon>
    </lineage>
</organism>
<sequence length="70" mass="7595">MASFEAPVMENAYVAAATVQQQSTCVCNVRTTALAVADICNARNQHAFYRWNFSLMTQPPATIGLLAAML</sequence>
<reference evidence="1 2" key="2">
    <citation type="submission" date="2018-11" db="EMBL/GenBank/DDBJ databases">
        <authorList>
            <consortium name="Pathogen Informatics"/>
        </authorList>
    </citation>
    <scope>NUCLEOTIDE SEQUENCE [LARGE SCALE GENOMIC DNA]</scope>
</reference>
<reference evidence="3" key="1">
    <citation type="submission" date="2016-06" db="UniProtKB">
        <authorList>
            <consortium name="WormBaseParasite"/>
        </authorList>
    </citation>
    <scope>IDENTIFICATION</scope>
</reference>
<dbReference type="AlphaFoldDB" id="A0A183UP19"/>
<dbReference type="WBParaSite" id="TCNE_0001023901-mRNA-1">
    <property type="protein sequence ID" value="TCNE_0001023901-mRNA-1"/>
    <property type="gene ID" value="TCNE_0001023901"/>
</dbReference>
<dbReference type="EMBL" id="UYWY01020435">
    <property type="protein sequence ID" value="VDM41560.1"/>
    <property type="molecule type" value="Genomic_DNA"/>
</dbReference>
<protein>
    <submittedName>
        <fullName evidence="1 3">Uncharacterized protein</fullName>
    </submittedName>
</protein>
<accession>A0A183UP19</accession>
<dbReference type="Proteomes" id="UP000050794">
    <property type="component" value="Unassembled WGS sequence"/>
</dbReference>
<proteinExistence type="predicted"/>
<name>A0A183UP19_TOXCA</name>
<evidence type="ECO:0000313" key="3">
    <source>
        <dbReference type="WBParaSite" id="TCNE_0001023901-mRNA-1"/>
    </source>
</evidence>